<protein>
    <submittedName>
        <fullName evidence="3 4">Uncharacterized protein</fullName>
    </submittedName>
</protein>
<dbReference type="OrthoDB" id="6279367at2759"/>
<dbReference type="AlphaFoldDB" id="R7TDM9"/>
<feature type="region of interest" description="Disordered" evidence="1">
    <location>
        <begin position="58"/>
        <end position="78"/>
    </location>
</feature>
<accession>R7TDM9</accession>
<evidence type="ECO:0000313" key="5">
    <source>
        <dbReference type="Proteomes" id="UP000014760"/>
    </source>
</evidence>
<keyword evidence="2" id="KW-0812">Transmembrane</keyword>
<dbReference type="EMBL" id="KB310405">
    <property type="protein sequence ID" value="ELT91622.1"/>
    <property type="molecule type" value="Genomic_DNA"/>
</dbReference>
<dbReference type="Proteomes" id="UP000014760">
    <property type="component" value="Unassembled WGS sequence"/>
</dbReference>
<dbReference type="EnsemblMetazoa" id="CapteT211641">
    <property type="protein sequence ID" value="CapteP211641"/>
    <property type="gene ID" value="CapteG211641"/>
</dbReference>
<reference evidence="4" key="3">
    <citation type="submission" date="2015-06" db="UniProtKB">
        <authorList>
            <consortium name="EnsemblMetazoa"/>
        </authorList>
    </citation>
    <scope>IDENTIFICATION</scope>
</reference>
<proteinExistence type="predicted"/>
<keyword evidence="5" id="KW-1185">Reference proteome</keyword>
<keyword evidence="2" id="KW-0472">Membrane</keyword>
<evidence type="ECO:0000256" key="1">
    <source>
        <dbReference type="SAM" id="MobiDB-lite"/>
    </source>
</evidence>
<evidence type="ECO:0000313" key="3">
    <source>
        <dbReference type="EMBL" id="ELT91622.1"/>
    </source>
</evidence>
<reference evidence="3 5" key="2">
    <citation type="journal article" date="2013" name="Nature">
        <title>Insights into bilaterian evolution from three spiralian genomes.</title>
        <authorList>
            <person name="Simakov O."/>
            <person name="Marletaz F."/>
            <person name="Cho S.J."/>
            <person name="Edsinger-Gonzales E."/>
            <person name="Havlak P."/>
            <person name="Hellsten U."/>
            <person name="Kuo D.H."/>
            <person name="Larsson T."/>
            <person name="Lv J."/>
            <person name="Arendt D."/>
            <person name="Savage R."/>
            <person name="Osoegawa K."/>
            <person name="de Jong P."/>
            <person name="Grimwood J."/>
            <person name="Chapman J.A."/>
            <person name="Shapiro H."/>
            <person name="Aerts A."/>
            <person name="Otillar R.P."/>
            <person name="Terry A.Y."/>
            <person name="Boore J.L."/>
            <person name="Grigoriev I.V."/>
            <person name="Lindberg D.R."/>
            <person name="Seaver E.C."/>
            <person name="Weisblat D.A."/>
            <person name="Putnam N.H."/>
            <person name="Rokhsar D.S."/>
        </authorList>
    </citation>
    <scope>NUCLEOTIDE SEQUENCE</scope>
    <source>
        <strain evidence="3 5">I ESC-2004</strain>
    </source>
</reference>
<keyword evidence="2" id="KW-1133">Transmembrane helix</keyword>
<gene>
    <name evidence="3" type="ORF">CAPTEDRAFT_211641</name>
</gene>
<sequence>MNTKQVHCYIFFIAILILLQFSVFLLSVSPKGIFVFNTQIKRRDQNKVINSKQNFDAQIKRGKEQNRPNLEPTFDRKTERRIEPTVSNSVQDLQPPLIKIAIGLAITSANTKDITDFPFFVEFLPSFCQTASNGYEYRFYLGHDHDDEFFTSPALLLFTQNFHRVISSQCPPSNFSANLYILRCLHNHKPAWAQNDAMMEAYMDNCEYYYRVNDDIKLLSPLWTEIYIEILHSYRPPNIGVVGPENGDKHIYLNFEFVHRTHLDIFGFYYPRTFETWWADYWITITYYRKRLTKTSRVKLDHTSSKGRRYVDSTKMLKSVRKRSDLVIAMSVNLTNVNETLGAIRNAQLARFFCFKEWSLVIFCSKFQFQTIGDYSTKFRNKIEHFGGQVHLLDLDATFPSALMAYLAADDVTINRFIVRSPITRLSLRDEYAVRKWLAAKEAFHHIRDHALYSKFSVHLWGADGKVLRSMMNSTMHQFIGQIRTEHKRGCANQLRPPMLAEEAVIYTGKCIDMINQNLWELMEDDVLCHGNSDGLCKQLPVLSSSEDFIGRPVSGHGVPLNFTSAI</sequence>
<dbReference type="HOGENOM" id="CLU_483359_0_0_1"/>
<name>R7TDM9_CAPTE</name>
<evidence type="ECO:0000256" key="2">
    <source>
        <dbReference type="SAM" id="Phobius"/>
    </source>
</evidence>
<feature type="transmembrane region" description="Helical" evidence="2">
    <location>
        <begin position="7"/>
        <end position="28"/>
    </location>
</feature>
<organism evidence="3">
    <name type="scientific">Capitella teleta</name>
    <name type="common">Polychaete worm</name>
    <dbReference type="NCBI Taxonomy" id="283909"/>
    <lineage>
        <taxon>Eukaryota</taxon>
        <taxon>Metazoa</taxon>
        <taxon>Spiralia</taxon>
        <taxon>Lophotrochozoa</taxon>
        <taxon>Annelida</taxon>
        <taxon>Polychaeta</taxon>
        <taxon>Sedentaria</taxon>
        <taxon>Scolecida</taxon>
        <taxon>Capitellidae</taxon>
        <taxon>Capitella</taxon>
    </lineage>
</organism>
<dbReference type="EMBL" id="AMQN01013696">
    <property type="status" value="NOT_ANNOTATED_CDS"/>
    <property type="molecule type" value="Genomic_DNA"/>
</dbReference>
<dbReference type="OMA" id="SYHENIN"/>
<evidence type="ECO:0000313" key="4">
    <source>
        <dbReference type="EnsemblMetazoa" id="CapteP211641"/>
    </source>
</evidence>
<reference evidence="5" key="1">
    <citation type="submission" date="2012-12" db="EMBL/GenBank/DDBJ databases">
        <authorList>
            <person name="Hellsten U."/>
            <person name="Grimwood J."/>
            <person name="Chapman J.A."/>
            <person name="Shapiro H."/>
            <person name="Aerts A."/>
            <person name="Otillar R.P."/>
            <person name="Terry A.Y."/>
            <person name="Boore J.L."/>
            <person name="Simakov O."/>
            <person name="Marletaz F."/>
            <person name="Cho S.-J."/>
            <person name="Edsinger-Gonzales E."/>
            <person name="Havlak P."/>
            <person name="Kuo D.-H."/>
            <person name="Larsson T."/>
            <person name="Lv J."/>
            <person name="Arendt D."/>
            <person name="Savage R."/>
            <person name="Osoegawa K."/>
            <person name="de Jong P."/>
            <person name="Lindberg D.R."/>
            <person name="Seaver E.C."/>
            <person name="Weisblat D.A."/>
            <person name="Putnam N.H."/>
            <person name="Grigoriev I.V."/>
            <person name="Rokhsar D.S."/>
        </authorList>
    </citation>
    <scope>NUCLEOTIDE SEQUENCE</scope>
    <source>
        <strain evidence="5">I ESC-2004</strain>
    </source>
</reference>